<name>A0A830C8M8_9LAMI</name>
<reference evidence="1" key="1">
    <citation type="submission" date="2020-07" db="EMBL/GenBank/DDBJ databases">
        <title>Ethylene signaling mediates host invasion by parasitic plants.</title>
        <authorList>
            <person name="Yoshida S."/>
        </authorList>
    </citation>
    <scope>NUCLEOTIDE SEQUENCE</scope>
    <source>
        <strain evidence="1">Okayama</strain>
    </source>
</reference>
<dbReference type="InterPro" id="IPR001210">
    <property type="entry name" value="Ribosomal_eS17"/>
</dbReference>
<dbReference type="GO" id="GO:0005840">
    <property type="term" value="C:ribosome"/>
    <property type="evidence" value="ECO:0007669"/>
    <property type="project" value="InterPro"/>
</dbReference>
<keyword evidence="2" id="KW-1185">Reference proteome</keyword>
<gene>
    <name evidence="1" type="ORF">PHJA_001383500</name>
</gene>
<dbReference type="Proteomes" id="UP000653305">
    <property type="component" value="Unassembled WGS sequence"/>
</dbReference>
<protein>
    <submittedName>
        <fullName evidence="1">Protein early responsive to dehydration 15</fullName>
    </submittedName>
</protein>
<evidence type="ECO:0000313" key="1">
    <source>
        <dbReference type="EMBL" id="GFP92393.1"/>
    </source>
</evidence>
<dbReference type="EMBL" id="BMAC01000278">
    <property type="protein sequence ID" value="GFP92393.1"/>
    <property type="molecule type" value="Genomic_DNA"/>
</dbReference>
<dbReference type="OrthoDB" id="1727351at2759"/>
<dbReference type="GO" id="GO:0006412">
    <property type="term" value="P:translation"/>
    <property type="evidence" value="ECO:0007669"/>
    <property type="project" value="InterPro"/>
</dbReference>
<dbReference type="GO" id="GO:0003735">
    <property type="term" value="F:structural constituent of ribosome"/>
    <property type="evidence" value="ECO:0007669"/>
    <property type="project" value="InterPro"/>
</dbReference>
<proteinExistence type="predicted"/>
<accession>A0A830C8M8</accession>
<dbReference type="Pfam" id="PF00833">
    <property type="entry name" value="Ribosomal_S17e"/>
    <property type="match status" value="1"/>
</dbReference>
<sequence length="139" mass="15450">MDFVPEESTIKVDRIEVDQETLDLLESLGMKELPGSSQVPLHFFQNFIIPISLAPLGGLKKFLKLCFHIQDIHINTKVNGVRQQLNDVVSMFTKNIFSLVLADPVVPEPGGGVDEAPPLRGEVLHLPDGGRNIQRRIQS</sequence>
<organism evidence="1 2">
    <name type="scientific">Phtheirospermum japonicum</name>
    <dbReference type="NCBI Taxonomy" id="374723"/>
    <lineage>
        <taxon>Eukaryota</taxon>
        <taxon>Viridiplantae</taxon>
        <taxon>Streptophyta</taxon>
        <taxon>Embryophyta</taxon>
        <taxon>Tracheophyta</taxon>
        <taxon>Spermatophyta</taxon>
        <taxon>Magnoliopsida</taxon>
        <taxon>eudicotyledons</taxon>
        <taxon>Gunneridae</taxon>
        <taxon>Pentapetalae</taxon>
        <taxon>asterids</taxon>
        <taxon>lamiids</taxon>
        <taxon>Lamiales</taxon>
        <taxon>Orobanchaceae</taxon>
        <taxon>Orobanchaceae incertae sedis</taxon>
        <taxon>Phtheirospermum</taxon>
    </lineage>
</organism>
<dbReference type="AlphaFoldDB" id="A0A830C8M8"/>
<comment type="caution">
    <text evidence="1">The sequence shown here is derived from an EMBL/GenBank/DDBJ whole genome shotgun (WGS) entry which is preliminary data.</text>
</comment>
<evidence type="ECO:0000313" key="2">
    <source>
        <dbReference type="Proteomes" id="UP000653305"/>
    </source>
</evidence>